<feature type="transmembrane region" description="Helical" evidence="7">
    <location>
        <begin position="85"/>
        <end position="105"/>
    </location>
</feature>
<evidence type="ECO:0000313" key="9">
    <source>
        <dbReference type="EMBL" id="RKP54079.1"/>
    </source>
</evidence>
<name>A0A494XYH5_9BACL</name>
<dbReference type="InterPro" id="IPR000620">
    <property type="entry name" value="EamA_dom"/>
</dbReference>
<comment type="caution">
    <text evidence="9">The sequence shown here is derived from an EMBL/GenBank/DDBJ whole genome shotgun (WGS) entry which is preliminary data.</text>
</comment>
<proteinExistence type="inferred from homology"/>
<dbReference type="PANTHER" id="PTHR32322:SF18">
    <property type="entry name" value="S-ADENOSYLMETHIONINE_S-ADENOSYLHOMOCYSTEINE TRANSPORTER"/>
    <property type="match status" value="1"/>
</dbReference>
<dbReference type="GO" id="GO:0005886">
    <property type="term" value="C:plasma membrane"/>
    <property type="evidence" value="ECO:0007669"/>
    <property type="project" value="UniProtKB-SubCell"/>
</dbReference>
<dbReference type="EMBL" id="RBZM01000005">
    <property type="protein sequence ID" value="RKP54079.1"/>
    <property type="molecule type" value="Genomic_DNA"/>
</dbReference>
<dbReference type="InterPro" id="IPR037185">
    <property type="entry name" value="EmrE-like"/>
</dbReference>
<feature type="transmembrane region" description="Helical" evidence="7">
    <location>
        <begin position="204"/>
        <end position="224"/>
    </location>
</feature>
<feature type="transmembrane region" description="Helical" evidence="7">
    <location>
        <begin position="142"/>
        <end position="158"/>
    </location>
</feature>
<feature type="domain" description="EamA" evidence="8">
    <location>
        <begin position="17"/>
        <end position="155"/>
    </location>
</feature>
<evidence type="ECO:0000256" key="3">
    <source>
        <dbReference type="ARBA" id="ARBA00022475"/>
    </source>
</evidence>
<feature type="transmembrane region" description="Helical" evidence="7">
    <location>
        <begin position="12"/>
        <end position="33"/>
    </location>
</feature>
<evidence type="ECO:0000256" key="2">
    <source>
        <dbReference type="ARBA" id="ARBA00007362"/>
    </source>
</evidence>
<comment type="subcellular location">
    <subcellularLocation>
        <location evidence="1">Cell membrane</location>
        <topology evidence="1">Multi-pass membrane protein</topology>
    </subcellularLocation>
</comment>
<dbReference type="RefSeq" id="WP_120977142.1">
    <property type="nucleotide sequence ID" value="NZ_RBZM01000005.1"/>
</dbReference>
<feature type="transmembrane region" description="Helical" evidence="7">
    <location>
        <begin position="53"/>
        <end position="73"/>
    </location>
</feature>
<reference evidence="9 10" key="1">
    <citation type="submission" date="2018-10" db="EMBL/GenBank/DDBJ databases">
        <title>Cohnella sp. M2MS4P-1, whole genome shotgun sequence.</title>
        <authorList>
            <person name="Tuo L."/>
        </authorList>
    </citation>
    <scope>NUCLEOTIDE SEQUENCE [LARGE SCALE GENOMIC DNA]</scope>
    <source>
        <strain evidence="9 10">M2MS4P-1</strain>
    </source>
</reference>
<evidence type="ECO:0000256" key="5">
    <source>
        <dbReference type="ARBA" id="ARBA00022989"/>
    </source>
</evidence>
<dbReference type="PANTHER" id="PTHR32322">
    <property type="entry name" value="INNER MEMBRANE TRANSPORTER"/>
    <property type="match status" value="1"/>
</dbReference>
<feature type="transmembrane region" description="Helical" evidence="7">
    <location>
        <begin position="285"/>
        <end position="302"/>
    </location>
</feature>
<dbReference type="SUPFAM" id="SSF103481">
    <property type="entry name" value="Multidrug resistance efflux transporter EmrE"/>
    <property type="match status" value="2"/>
</dbReference>
<dbReference type="OrthoDB" id="3190463at2"/>
<sequence length="314" mass="33777">MKLTTEKIFTHPLGIMAAAAGATFLWGSAFPFVKLSYEELDIGKSDVFGQILFAGYRFTLAALLILLFMKLLGRPIGYQRGSLSKVGRIGLFQTLLQYVFFYYGMSGSTGVQGSIIAGTTSFFQILLAHFMYSGDRITMRKVAGLTVGFAGVILVGVSKGDLSIQFGAAELCLLLAMFFGGLGNVLSKKESEHLDILYMTAYQMLLGGIALLVIGACGAGLMPFSFTGKATWMLLYLAVLSALGFVLWNTVMKYNKVGSISMYLFLIPVFGVFLSAALLGEELHLFVWAALALVVGGIVIVNRPAARKASPSQG</sequence>
<comment type="similarity">
    <text evidence="2">Belongs to the EamA transporter family.</text>
</comment>
<keyword evidence="10" id="KW-1185">Reference proteome</keyword>
<gene>
    <name evidence="9" type="ORF">D7Z26_11865</name>
</gene>
<evidence type="ECO:0000259" key="8">
    <source>
        <dbReference type="Pfam" id="PF00892"/>
    </source>
</evidence>
<organism evidence="9 10">
    <name type="scientific">Cohnella endophytica</name>
    <dbReference type="NCBI Taxonomy" id="2419778"/>
    <lineage>
        <taxon>Bacteria</taxon>
        <taxon>Bacillati</taxon>
        <taxon>Bacillota</taxon>
        <taxon>Bacilli</taxon>
        <taxon>Bacillales</taxon>
        <taxon>Paenibacillaceae</taxon>
        <taxon>Cohnella</taxon>
    </lineage>
</organism>
<accession>A0A494XYH5</accession>
<keyword evidence="4 7" id="KW-0812">Transmembrane</keyword>
<dbReference type="Proteomes" id="UP000282076">
    <property type="component" value="Unassembled WGS sequence"/>
</dbReference>
<protein>
    <submittedName>
        <fullName evidence="9">DMT family transporter</fullName>
    </submittedName>
</protein>
<keyword evidence="5 7" id="KW-1133">Transmembrane helix</keyword>
<evidence type="ECO:0000313" key="10">
    <source>
        <dbReference type="Proteomes" id="UP000282076"/>
    </source>
</evidence>
<feature type="domain" description="EamA" evidence="8">
    <location>
        <begin position="169"/>
        <end position="302"/>
    </location>
</feature>
<evidence type="ECO:0000256" key="6">
    <source>
        <dbReference type="ARBA" id="ARBA00023136"/>
    </source>
</evidence>
<feature type="transmembrane region" description="Helical" evidence="7">
    <location>
        <begin position="111"/>
        <end position="130"/>
    </location>
</feature>
<keyword evidence="3" id="KW-1003">Cell membrane</keyword>
<evidence type="ECO:0000256" key="1">
    <source>
        <dbReference type="ARBA" id="ARBA00004651"/>
    </source>
</evidence>
<evidence type="ECO:0000256" key="7">
    <source>
        <dbReference type="SAM" id="Phobius"/>
    </source>
</evidence>
<dbReference type="InterPro" id="IPR050638">
    <property type="entry name" value="AA-Vitamin_Transporters"/>
</dbReference>
<dbReference type="Pfam" id="PF00892">
    <property type="entry name" value="EamA"/>
    <property type="match status" value="2"/>
</dbReference>
<dbReference type="AlphaFoldDB" id="A0A494XYH5"/>
<feature type="transmembrane region" description="Helical" evidence="7">
    <location>
        <begin position="164"/>
        <end position="183"/>
    </location>
</feature>
<feature type="transmembrane region" description="Helical" evidence="7">
    <location>
        <begin position="260"/>
        <end position="279"/>
    </location>
</feature>
<feature type="transmembrane region" description="Helical" evidence="7">
    <location>
        <begin position="230"/>
        <end position="248"/>
    </location>
</feature>
<keyword evidence="6 7" id="KW-0472">Membrane</keyword>
<evidence type="ECO:0000256" key="4">
    <source>
        <dbReference type="ARBA" id="ARBA00022692"/>
    </source>
</evidence>